<comment type="cofactor">
    <cofactor evidence="1 5">
        <name>pyridoxal 5'-phosphate</name>
        <dbReference type="ChEBI" id="CHEBI:597326"/>
    </cofactor>
</comment>
<dbReference type="Gene3D" id="3.90.1150.10">
    <property type="entry name" value="Aspartate Aminotransferase, domain 1"/>
    <property type="match status" value="1"/>
</dbReference>
<dbReference type="KEGG" id="elj:ELUMI_v1c01680"/>
<dbReference type="InterPro" id="IPR004839">
    <property type="entry name" value="Aminotransferase_I/II_large"/>
</dbReference>
<keyword evidence="8" id="KW-1185">Reference proteome</keyword>
<protein>
    <submittedName>
        <fullName evidence="7">8-amino-7-oxononanoate synthase</fullName>
    </submittedName>
</protein>
<evidence type="ECO:0000256" key="3">
    <source>
        <dbReference type="ARBA" id="ARBA00022679"/>
    </source>
</evidence>
<dbReference type="InterPro" id="IPR015422">
    <property type="entry name" value="PyrdxlP-dep_Trfase_small"/>
</dbReference>
<reference evidence="7 8" key="1">
    <citation type="submission" date="2017-11" db="EMBL/GenBank/DDBJ databases">
        <title>Genome sequence of Entomoplasma luminosum PIMN-1 (ATCC 49195).</title>
        <authorList>
            <person name="Lo W.-S."/>
            <person name="Gasparich G.E."/>
            <person name="Kuo C.-H."/>
        </authorList>
    </citation>
    <scope>NUCLEOTIDE SEQUENCE [LARGE SCALE GENOMIC DNA]</scope>
    <source>
        <strain evidence="7 8">PIMN-1</strain>
    </source>
</reference>
<evidence type="ECO:0000256" key="4">
    <source>
        <dbReference type="ARBA" id="ARBA00022898"/>
    </source>
</evidence>
<dbReference type="EMBL" id="CP024963">
    <property type="protein sequence ID" value="ATZ16893.1"/>
    <property type="molecule type" value="Genomic_DNA"/>
</dbReference>
<dbReference type="AlphaFoldDB" id="A0A2K8NW80"/>
<dbReference type="CDD" id="cd06454">
    <property type="entry name" value="KBL_like"/>
    <property type="match status" value="1"/>
</dbReference>
<dbReference type="InterPro" id="IPR015421">
    <property type="entry name" value="PyrdxlP-dep_Trfase_major"/>
</dbReference>
<dbReference type="GO" id="GO:0016740">
    <property type="term" value="F:transferase activity"/>
    <property type="evidence" value="ECO:0007669"/>
    <property type="project" value="UniProtKB-KW"/>
</dbReference>
<dbReference type="Pfam" id="PF00155">
    <property type="entry name" value="Aminotran_1_2"/>
    <property type="match status" value="1"/>
</dbReference>
<dbReference type="PROSITE" id="PS00599">
    <property type="entry name" value="AA_TRANSFER_CLASS_2"/>
    <property type="match status" value="1"/>
</dbReference>
<evidence type="ECO:0000256" key="2">
    <source>
        <dbReference type="ARBA" id="ARBA00011738"/>
    </source>
</evidence>
<evidence type="ECO:0000256" key="5">
    <source>
        <dbReference type="RuleBase" id="RU003693"/>
    </source>
</evidence>
<dbReference type="GO" id="GO:0030170">
    <property type="term" value="F:pyridoxal phosphate binding"/>
    <property type="evidence" value="ECO:0007669"/>
    <property type="project" value="InterPro"/>
</dbReference>
<evidence type="ECO:0000313" key="8">
    <source>
        <dbReference type="Proteomes" id="UP000232063"/>
    </source>
</evidence>
<accession>A0A2K8NW80</accession>
<dbReference type="Proteomes" id="UP000232063">
    <property type="component" value="Chromosome"/>
</dbReference>
<dbReference type="InterPro" id="IPR050087">
    <property type="entry name" value="AON_synthase_class-II"/>
</dbReference>
<comment type="similarity">
    <text evidence="5">Belongs to the class-II pyridoxal-phosphate-dependent aminotransferase family.</text>
</comment>
<feature type="domain" description="Aminotransferase class I/classII large" evidence="6">
    <location>
        <begin position="39"/>
        <end position="383"/>
    </location>
</feature>
<dbReference type="Gene3D" id="3.40.640.10">
    <property type="entry name" value="Type I PLP-dependent aspartate aminotransferase-like (Major domain)"/>
    <property type="match status" value="1"/>
</dbReference>
<dbReference type="FunFam" id="3.40.640.10:FF:000006">
    <property type="entry name" value="5-aminolevulinate synthase, mitochondrial"/>
    <property type="match status" value="1"/>
</dbReference>
<evidence type="ECO:0000256" key="1">
    <source>
        <dbReference type="ARBA" id="ARBA00001933"/>
    </source>
</evidence>
<dbReference type="PANTHER" id="PTHR13693">
    <property type="entry name" value="CLASS II AMINOTRANSFERASE/8-AMINO-7-OXONONANOATE SYNTHASE"/>
    <property type="match status" value="1"/>
</dbReference>
<dbReference type="NCBIfam" id="NF005394">
    <property type="entry name" value="PRK06939.1"/>
    <property type="match status" value="1"/>
</dbReference>
<organism evidence="7 8">
    <name type="scientific">Williamsoniiplasma luminosum</name>
    <dbReference type="NCBI Taxonomy" id="214888"/>
    <lineage>
        <taxon>Bacteria</taxon>
        <taxon>Bacillati</taxon>
        <taxon>Mycoplasmatota</taxon>
        <taxon>Mollicutes</taxon>
        <taxon>Entomoplasmatales</taxon>
        <taxon>Williamsoniiplasma</taxon>
    </lineage>
</organism>
<proteinExistence type="inferred from homology"/>
<dbReference type="OrthoDB" id="9807157at2"/>
<keyword evidence="3" id="KW-0808">Transferase</keyword>
<dbReference type="SUPFAM" id="SSF53383">
    <property type="entry name" value="PLP-dependent transferases"/>
    <property type="match status" value="1"/>
</dbReference>
<name>A0A2K8NW80_9MOLU</name>
<evidence type="ECO:0000313" key="7">
    <source>
        <dbReference type="EMBL" id="ATZ16893.1"/>
    </source>
</evidence>
<comment type="subunit">
    <text evidence="2">Homodimer.</text>
</comment>
<dbReference type="InterPro" id="IPR015424">
    <property type="entry name" value="PyrdxlP-dep_Trfase"/>
</dbReference>
<keyword evidence="4 5" id="KW-0663">Pyridoxal phosphate</keyword>
<dbReference type="InterPro" id="IPR001917">
    <property type="entry name" value="Aminotrans_II_pyridoxalP_BS"/>
</dbReference>
<evidence type="ECO:0000259" key="6">
    <source>
        <dbReference type="Pfam" id="PF00155"/>
    </source>
</evidence>
<gene>
    <name evidence="7" type="ORF">ELUMI_v1c01680</name>
</gene>
<dbReference type="RefSeq" id="WP_025734294.1">
    <property type="nucleotide sequence ID" value="NZ_CP024963.1"/>
</dbReference>
<sequence>MELYKRLKEELDLAKENKVYNNIKTLESKQNDIIKVNGKDFINMCSNNYLGYAADPLTIESFKKSLDKYGAGPGAVRSISGSYDVHDEFERKLAEFKGFEATLVVQSGFQANTGLIPTITNADDLVISDELNHASIIDGVRLSKAARAIYKHMDTEDLERVLKENRSKIKGNIFIITDGVFSMDGDIAPLDKINALAKKYDAYTIVDDAHGEGVIGPKGRGSVAHFGLEGQIDIETGTMSKAFGLVGGFISGKKVLIEYLKQKSRVFLFSSSLPQGFVEAGTAILNELENDDTRLKKLWDNTKYIQSKFIDNGFSIGTTQTPITPFMVGEEVIATELTKILFEQNILVSPIIFPTVPKGKARIRLMISSLHTKAELDKVYDVITKEYKKIIDK</sequence>